<evidence type="ECO:0000256" key="17">
    <source>
        <dbReference type="HAMAP-Rule" id="MF_01965"/>
    </source>
</evidence>
<comment type="similarity">
    <text evidence="17">Belongs to the NnrD/CARKD family.</text>
</comment>
<keyword evidence="12 17" id="KW-0456">Lyase</keyword>
<comment type="function">
    <text evidence="17">Catalyzes the dehydration of the S-form of NAD(P)HX at the expense of ADP, which is converted to AMP. Together with NAD(P)HX epimerase, which catalyzes the epimerization of the S- and R-forms, the enzyme allows the repair of both epimers of NAD(P)HX, a damaged form of NAD(P)H that is a result of enzymatic or heat-dependent hydration.</text>
</comment>
<comment type="catalytic activity">
    <reaction evidence="1 18 19">
        <text>(6R)-NADHX = (6S)-NADHX</text>
        <dbReference type="Rhea" id="RHEA:32215"/>
        <dbReference type="ChEBI" id="CHEBI:64074"/>
        <dbReference type="ChEBI" id="CHEBI:64075"/>
        <dbReference type="EC" id="5.1.99.6"/>
    </reaction>
</comment>
<name>A0A3T0D750_9FIRM</name>
<feature type="binding site" evidence="18">
    <location>
        <position position="60"/>
    </location>
    <ligand>
        <name>K(+)</name>
        <dbReference type="ChEBI" id="CHEBI:29103"/>
    </ligand>
</feature>
<dbReference type="PROSITE" id="PS01050">
    <property type="entry name" value="YJEF_C_2"/>
    <property type="match status" value="1"/>
</dbReference>
<dbReference type="InterPro" id="IPR029056">
    <property type="entry name" value="Ribokinase-like"/>
</dbReference>
<feature type="binding site" evidence="17">
    <location>
        <position position="329"/>
    </location>
    <ligand>
        <name>(6S)-NADPHX</name>
        <dbReference type="ChEBI" id="CHEBI:64076"/>
    </ligand>
</feature>
<comment type="function">
    <text evidence="18">Catalyzes the epimerization of the S- and R-forms of NAD(P)HX, a damaged form of NAD(P)H that is a result of enzymatic or heat-dependent hydration. This is a prerequisite for the S-specific NAD(P)H-hydrate dehydratase to allow the repair of both epimers of NAD(P)HX.</text>
</comment>
<dbReference type="CDD" id="cd01171">
    <property type="entry name" value="YXKO-related"/>
    <property type="match status" value="1"/>
</dbReference>
<dbReference type="Pfam" id="PF01256">
    <property type="entry name" value="Carb_kinase"/>
    <property type="match status" value="1"/>
</dbReference>
<dbReference type="GO" id="GO:0052856">
    <property type="term" value="F:NAD(P)HX epimerase activity"/>
    <property type="evidence" value="ECO:0007669"/>
    <property type="project" value="UniProtKB-UniRule"/>
</dbReference>
<dbReference type="PANTHER" id="PTHR12592:SF0">
    <property type="entry name" value="ATP-DEPENDENT (S)-NAD(P)H-HYDRATE DEHYDRATASE"/>
    <property type="match status" value="1"/>
</dbReference>
<dbReference type="EC" id="5.1.99.6" evidence="19"/>
<evidence type="ECO:0000259" key="20">
    <source>
        <dbReference type="PROSITE" id="PS51383"/>
    </source>
</evidence>
<dbReference type="EMBL" id="CP034791">
    <property type="protein sequence ID" value="AZT90883.1"/>
    <property type="molecule type" value="Genomic_DNA"/>
</dbReference>
<feature type="binding site" evidence="18">
    <location>
        <position position="159"/>
    </location>
    <ligand>
        <name>(6S)-NADPHX</name>
        <dbReference type="ChEBI" id="CHEBI:64076"/>
    </ligand>
</feature>
<accession>A0A3T0D750</accession>
<evidence type="ECO:0000256" key="19">
    <source>
        <dbReference type="PIRNR" id="PIRNR017184"/>
    </source>
</evidence>
<dbReference type="GO" id="GO:0110051">
    <property type="term" value="P:metabolite repair"/>
    <property type="evidence" value="ECO:0007669"/>
    <property type="project" value="TreeGrafter"/>
</dbReference>
<feature type="binding site" evidence="17">
    <location>
        <position position="383"/>
    </location>
    <ligand>
        <name>(6S)-NADPHX</name>
        <dbReference type="ChEBI" id="CHEBI:64076"/>
    </ligand>
</feature>
<evidence type="ECO:0000256" key="12">
    <source>
        <dbReference type="ARBA" id="ARBA00023239"/>
    </source>
</evidence>
<keyword evidence="7 17" id="KW-0067">ATP-binding</keyword>
<comment type="function">
    <text evidence="14 19">Bifunctional enzyme that catalyzes the epimerization of the S- and R-forms of NAD(P)HX and the dehydration of the S-form of NAD(P)HX at the expense of ADP, which is converted to AMP. This allows the repair of both epimers of NAD(P)HX, a damaged form of NAD(P)H that is a result of enzymatic or heat-dependent hydration.</text>
</comment>
<keyword evidence="6 17" id="KW-0547">Nucleotide-binding</keyword>
<keyword evidence="5 18" id="KW-0479">Metal-binding</keyword>
<comment type="similarity">
    <text evidence="3 19">In the N-terminal section; belongs to the NnrE/AIBP family.</text>
</comment>
<feature type="domain" description="YjeF C-terminal" evidence="20">
    <location>
        <begin position="224"/>
        <end position="508"/>
    </location>
</feature>
<evidence type="ECO:0000256" key="11">
    <source>
        <dbReference type="ARBA" id="ARBA00023235"/>
    </source>
</evidence>
<dbReference type="InterPro" id="IPR017953">
    <property type="entry name" value="Carbohydrate_kinase_pred_CS"/>
</dbReference>
<comment type="catalytic activity">
    <reaction evidence="15 17 19">
        <text>(6S)-NADHX + ADP = AMP + phosphate + NADH + H(+)</text>
        <dbReference type="Rhea" id="RHEA:32223"/>
        <dbReference type="ChEBI" id="CHEBI:15378"/>
        <dbReference type="ChEBI" id="CHEBI:43474"/>
        <dbReference type="ChEBI" id="CHEBI:57945"/>
        <dbReference type="ChEBI" id="CHEBI:64074"/>
        <dbReference type="ChEBI" id="CHEBI:456215"/>
        <dbReference type="ChEBI" id="CHEBI:456216"/>
        <dbReference type="EC" id="4.2.1.136"/>
    </reaction>
</comment>
<reference evidence="22 23" key="1">
    <citation type="submission" date="2018-12" db="EMBL/GenBank/DDBJ databases">
        <title>Genome sequence from the cellulolytic species, Caldicellulosiruptor changbaiensis.</title>
        <authorList>
            <person name="Blumer-Schuette S.E."/>
            <person name="Mendoza C."/>
        </authorList>
    </citation>
    <scope>NUCLEOTIDE SEQUENCE [LARGE SCALE GENOMIC DNA]</scope>
    <source>
        <strain evidence="22 23">CBS-Z</strain>
    </source>
</reference>
<evidence type="ECO:0000256" key="5">
    <source>
        <dbReference type="ARBA" id="ARBA00022723"/>
    </source>
</evidence>
<dbReference type="PROSITE" id="PS51383">
    <property type="entry name" value="YJEF_C_3"/>
    <property type="match status" value="1"/>
</dbReference>
<evidence type="ECO:0000256" key="9">
    <source>
        <dbReference type="ARBA" id="ARBA00022958"/>
    </source>
</evidence>
<dbReference type="PANTHER" id="PTHR12592">
    <property type="entry name" value="ATP-DEPENDENT (S)-NAD(P)H-HYDRATE DEHYDRATASE FAMILY MEMBER"/>
    <property type="match status" value="1"/>
</dbReference>
<evidence type="ECO:0000256" key="2">
    <source>
        <dbReference type="ARBA" id="ARBA00000909"/>
    </source>
</evidence>
<comment type="cofactor">
    <cofactor evidence="17">
        <name>Mg(2+)</name>
        <dbReference type="ChEBI" id="CHEBI:18420"/>
    </cofactor>
</comment>
<keyword evidence="13" id="KW-0511">Multifunctional enzyme</keyword>
<feature type="binding site" evidence="18">
    <location>
        <begin position="130"/>
        <end position="136"/>
    </location>
    <ligand>
        <name>(6S)-NADPHX</name>
        <dbReference type="ChEBI" id="CHEBI:64076"/>
    </ligand>
</feature>
<evidence type="ECO:0000259" key="21">
    <source>
        <dbReference type="PROSITE" id="PS51385"/>
    </source>
</evidence>
<organism evidence="22 23">
    <name type="scientific">Caldicellulosiruptor changbaiensis</name>
    <dbReference type="NCBI Taxonomy" id="1222016"/>
    <lineage>
        <taxon>Bacteria</taxon>
        <taxon>Bacillati</taxon>
        <taxon>Bacillota</taxon>
        <taxon>Bacillota incertae sedis</taxon>
        <taxon>Caldicellulosiruptorales</taxon>
        <taxon>Caldicellulosiruptoraceae</taxon>
        <taxon>Caldicellulosiruptor</taxon>
    </lineage>
</organism>
<dbReference type="Proteomes" id="UP000282930">
    <property type="component" value="Chromosome"/>
</dbReference>
<comment type="subunit">
    <text evidence="17">Homotetramer.</text>
</comment>
<dbReference type="Gene3D" id="3.40.50.10260">
    <property type="entry name" value="YjeF N-terminal domain"/>
    <property type="match status" value="1"/>
</dbReference>
<dbReference type="PROSITE" id="PS51385">
    <property type="entry name" value="YJEF_N"/>
    <property type="match status" value="1"/>
</dbReference>
<feature type="binding site" evidence="17">
    <location>
        <position position="259"/>
    </location>
    <ligand>
        <name>(6S)-NADPHX</name>
        <dbReference type="ChEBI" id="CHEBI:64076"/>
    </ligand>
</feature>
<dbReference type="InterPro" id="IPR004443">
    <property type="entry name" value="YjeF_N_dom"/>
</dbReference>
<evidence type="ECO:0000256" key="15">
    <source>
        <dbReference type="ARBA" id="ARBA00048238"/>
    </source>
</evidence>
<dbReference type="SUPFAM" id="SSF64153">
    <property type="entry name" value="YjeF N-terminal domain-like"/>
    <property type="match status" value="1"/>
</dbReference>
<dbReference type="InterPro" id="IPR036652">
    <property type="entry name" value="YjeF_N_dom_sf"/>
</dbReference>
<evidence type="ECO:0000313" key="23">
    <source>
        <dbReference type="Proteomes" id="UP000282930"/>
    </source>
</evidence>
<dbReference type="GO" id="GO:0005524">
    <property type="term" value="F:ATP binding"/>
    <property type="evidence" value="ECO:0007669"/>
    <property type="project" value="UniProtKB-UniRule"/>
</dbReference>
<dbReference type="AlphaFoldDB" id="A0A3T0D750"/>
<comment type="catalytic activity">
    <reaction evidence="16 17 19">
        <text>(6S)-NADPHX + ADP = AMP + phosphate + NADPH + H(+)</text>
        <dbReference type="Rhea" id="RHEA:32235"/>
        <dbReference type="ChEBI" id="CHEBI:15378"/>
        <dbReference type="ChEBI" id="CHEBI:43474"/>
        <dbReference type="ChEBI" id="CHEBI:57783"/>
        <dbReference type="ChEBI" id="CHEBI:64076"/>
        <dbReference type="ChEBI" id="CHEBI:456215"/>
        <dbReference type="ChEBI" id="CHEBI:456216"/>
        <dbReference type="EC" id="4.2.1.136"/>
    </reaction>
</comment>
<dbReference type="Pfam" id="PF03853">
    <property type="entry name" value="YjeF_N"/>
    <property type="match status" value="1"/>
</dbReference>
<comment type="cofactor">
    <cofactor evidence="18 19">
        <name>K(+)</name>
        <dbReference type="ChEBI" id="CHEBI:29103"/>
    </cofactor>
    <text evidence="18 19">Binds 1 potassium ion per subunit.</text>
</comment>
<proteinExistence type="inferred from homology"/>
<keyword evidence="8 17" id="KW-0521">NADP</keyword>
<evidence type="ECO:0000256" key="6">
    <source>
        <dbReference type="ARBA" id="ARBA00022741"/>
    </source>
</evidence>
<protein>
    <recommendedName>
        <fullName evidence="19">Bifunctional NAD(P)H-hydrate repair enzyme</fullName>
    </recommendedName>
    <alternativeName>
        <fullName evidence="19">Nicotinamide nucleotide repair protein</fullName>
    </alternativeName>
    <domain>
        <recommendedName>
            <fullName evidence="19">ADP-dependent (S)-NAD(P)H-hydrate dehydratase</fullName>
            <ecNumber evidence="19">4.2.1.136</ecNumber>
        </recommendedName>
        <alternativeName>
            <fullName evidence="19">ADP-dependent NAD(P)HX dehydratase</fullName>
        </alternativeName>
    </domain>
    <domain>
        <recommendedName>
            <fullName evidence="19">NAD(P)H-hydrate epimerase</fullName>
            <ecNumber evidence="19">5.1.99.6</ecNumber>
        </recommendedName>
    </domain>
</protein>
<keyword evidence="11 18" id="KW-0413">Isomerase</keyword>
<comment type="catalytic activity">
    <reaction evidence="2 18 19">
        <text>(6R)-NADPHX = (6S)-NADPHX</text>
        <dbReference type="Rhea" id="RHEA:32227"/>
        <dbReference type="ChEBI" id="CHEBI:64076"/>
        <dbReference type="ChEBI" id="CHEBI:64077"/>
        <dbReference type="EC" id="5.1.99.6"/>
    </reaction>
</comment>
<dbReference type="GO" id="GO:0046496">
    <property type="term" value="P:nicotinamide nucleotide metabolic process"/>
    <property type="evidence" value="ECO:0007669"/>
    <property type="project" value="UniProtKB-UniRule"/>
</dbReference>
<dbReference type="NCBIfam" id="TIGR00197">
    <property type="entry name" value="yjeF_nterm"/>
    <property type="match status" value="1"/>
</dbReference>
<gene>
    <name evidence="17" type="primary">nnrD</name>
    <name evidence="18" type="synonym">nnrE</name>
    <name evidence="22" type="ORF">ELD05_09650</name>
</gene>
<feature type="binding site" evidence="18">
    <location>
        <position position="141"/>
    </location>
    <ligand>
        <name>(6S)-NADPHX</name>
        <dbReference type="ChEBI" id="CHEBI:64076"/>
    </ligand>
</feature>
<feature type="binding site" evidence="17">
    <location>
        <position position="449"/>
    </location>
    <ligand>
        <name>(6S)-NADPHX</name>
        <dbReference type="ChEBI" id="CHEBI:64076"/>
    </ligand>
</feature>
<evidence type="ECO:0000256" key="4">
    <source>
        <dbReference type="ARBA" id="ARBA00009524"/>
    </source>
</evidence>
<evidence type="ECO:0000256" key="14">
    <source>
        <dbReference type="ARBA" id="ARBA00025153"/>
    </source>
</evidence>
<dbReference type="PIRSF" id="PIRSF017184">
    <property type="entry name" value="Nnr"/>
    <property type="match status" value="1"/>
</dbReference>
<keyword evidence="23" id="KW-1185">Reference proteome</keyword>
<feature type="binding site" evidence="18">
    <location>
        <begin position="59"/>
        <end position="63"/>
    </location>
    <ligand>
        <name>(6S)-NADPHX</name>
        <dbReference type="ChEBI" id="CHEBI:64076"/>
    </ligand>
</feature>
<keyword evidence="10 17" id="KW-0520">NAD</keyword>
<keyword evidence="9 18" id="KW-0630">Potassium</keyword>
<evidence type="ECO:0000313" key="22">
    <source>
        <dbReference type="EMBL" id="AZT90883.1"/>
    </source>
</evidence>
<dbReference type="InterPro" id="IPR030677">
    <property type="entry name" value="Nnr"/>
</dbReference>
<dbReference type="KEGG" id="ccha:ELD05_09650"/>
<evidence type="ECO:0000256" key="13">
    <source>
        <dbReference type="ARBA" id="ARBA00023268"/>
    </source>
</evidence>
<dbReference type="SUPFAM" id="SSF53613">
    <property type="entry name" value="Ribokinase-like"/>
    <property type="match status" value="1"/>
</dbReference>
<dbReference type="HAMAP" id="MF_01965">
    <property type="entry name" value="NADHX_dehydratase"/>
    <property type="match status" value="1"/>
</dbReference>
<dbReference type="HAMAP" id="MF_01966">
    <property type="entry name" value="NADHX_epimerase"/>
    <property type="match status" value="1"/>
</dbReference>
<feature type="binding site" evidence="18">
    <location>
        <position position="126"/>
    </location>
    <ligand>
        <name>K(+)</name>
        <dbReference type="ChEBI" id="CHEBI:29103"/>
    </ligand>
</feature>
<dbReference type="GO" id="GO:0052855">
    <property type="term" value="F:ADP-dependent NAD(P)H-hydrate dehydratase activity"/>
    <property type="evidence" value="ECO:0007669"/>
    <property type="project" value="UniProtKB-UniRule"/>
</dbReference>
<dbReference type="InterPro" id="IPR000631">
    <property type="entry name" value="CARKD"/>
</dbReference>
<evidence type="ECO:0000256" key="3">
    <source>
        <dbReference type="ARBA" id="ARBA00006001"/>
    </source>
</evidence>
<evidence type="ECO:0000256" key="8">
    <source>
        <dbReference type="ARBA" id="ARBA00022857"/>
    </source>
</evidence>
<dbReference type="Gene3D" id="3.40.1190.20">
    <property type="match status" value="1"/>
</dbReference>
<dbReference type="GO" id="GO:0046872">
    <property type="term" value="F:metal ion binding"/>
    <property type="evidence" value="ECO:0007669"/>
    <property type="project" value="UniProtKB-UniRule"/>
</dbReference>
<dbReference type="EC" id="4.2.1.136" evidence="19"/>
<evidence type="ECO:0000256" key="7">
    <source>
        <dbReference type="ARBA" id="ARBA00022840"/>
    </source>
</evidence>
<evidence type="ECO:0000256" key="10">
    <source>
        <dbReference type="ARBA" id="ARBA00023027"/>
    </source>
</evidence>
<feature type="binding site" evidence="17">
    <location>
        <begin position="420"/>
        <end position="424"/>
    </location>
    <ligand>
        <name>AMP</name>
        <dbReference type="ChEBI" id="CHEBI:456215"/>
    </ligand>
</feature>
<feature type="domain" description="YjeF N-terminal" evidence="21">
    <location>
        <begin position="9"/>
        <end position="216"/>
    </location>
</feature>
<evidence type="ECO:0000256" key="18">
    <source>
        <dbReference type="HAMAP-Rule" id="MF_01966"/>
    </source>
</evidence>
<feature type="binding site" evidence="18">
    <location>
        <position position="162"/>
    </location>
    <ligand>
        <name>K(+)</name>
        <dbReference type="ChEBI" id="CHEBI:29103"/>
    </ligand>
</feature>
<evidence type="ECO:0000256" key="1">
    <source>
        <dbReference type="ARBA" id="ARBA00000013"/>
    </source>
</evidence>
<sequence length="511" mass="56130">MYVLTSEQMKQIDKKATSEIGIPEVVLMENAGFCVFEEIKRDLGDLKQKRIAVFCGKGNNGGDGFVVARYLLEQSDNVQIFIFDENVSASSKVFLNILKNLSANIQVLNEELLARLYHERFDIIVDGIFGIGLVRDVEGLYRKVIEYINSSEAYVYSIDIPSGVCSDTGQIKGVAVKANKTITFMYPKIGNILYPGAYLCGKLIVKDIGIPEKVVEKISTKILSREELNIEKLYRYPDTHKGDYGKVGVVAGSKFFPGASVLCANACVKSGCGLCFLFSPIESLSLHNFRNPEIITVAIESKDGVVTFEGFKQKEEFLKRLDVIAFGCGLTSSVEVEKILIHILKNFQIPIVIDADGLNVLANNKEAQTLLHEYKAPKILTPHYKEASRILSCDVSEVAKNPLDVALQLSKKFDCVCILKGARTIITDGNNIYINILGNPGMAKGGSGDVLTGIVTAILAQGYSGLDAAKLAVYLHSLSADILLERKSMQTILPSEIIENLDFAFKRVIEG</sequence>
<comment type="similarity">
    <text evidence="4 19">In the C-terminal section; belongs to the NnrD/CARKD family.</text>
</comment>
<dbReference type="NCBIfam" id="TIGR00196">
    <property type="entry name" value="yjeF_cterm"/>
    <property type="match status" value="1"/>
</dbReference>
<evidence type="ECO:0000256" key="16">
    <source>
        <dbReference type="ARBA" id="ARBA00049209"/>
    </source>
</evidence>
<dbReference type="RefSeq" id="WP_127352262.1">
    <property type="nucleotide sequence ID" value="NZ_CP034791.1"/>
</dbReference>
<feature type="binding site" evidence="17">
    <location>
        <position position="448"/>
    </location>
    <ligand>
        <name>AMP</name>
        <dbReference type="ChEBI" id="CHEBI:456215"/>
    </ligand>
</feature>
<comment type="similarity">
    <text evidence="18">Belongs to the NnrE/AIBP family.</text>
</comment>